<name>A0A0F8Z853_9ZZZZ</name>
<organism evidence="1">
    <name type="scientific">marine sediment metagenome</name>
    <dbReference type="NCBI Taxonomy" id="412755"/>
    <lineage>
        <taxon>unclassified sequences</taxon>
        <taxon>metagenomes</taxon>
        <taxon>ecological metagenomes</taxon>
    </lineage>
</organism>
<sequence length="53" mass="6260">MDIGKDWRIESDSLNVTISKRKRIPEKDGVPEHDNWYPQGYFASPKHALYWLA</sequence>
<dbReference type="EMBL" id="LAZR01065071">
    <property type="protein sequence ID" value="KKK56291.1"/>
    <property type="molecule type" value="Genomic_DNA"/>
</dbReference>
<comment type="caution">
    <text evidence="1">The sequence shown here is derived from an EMBL/GenBank/DDBJ whole genome shotgun (WGS) entry which is preliminary data.</text>
</comment>
<reference evidence="1" key="1">
    <citation type="journal article" date="2015" name="Nature">
        <title>Complex archaea that bridge the gap between prokaryotes and eukaryotes.</title>
        <authorList>
            <person name="Spang A."/>
            <person name="Saw J.H."/>
            <person name="Jorgensen S.L."/>
            <person name="Zaremba-Niedzwiedzka K."/>
            <person name="Martijn J."/>
            <person name="Lind A.E."/>
            <person name="van Eijk R."/>
            <person name="Schleper C."/>
            <person name="Guy L."/>
            <person name="Ettema T.J."/>
        </authorList>
    </citation>
    <scope>NUCLEOTIDE SEQUENCE</scope>
</reference>
<feature type="non-terminal residue" evidence="1">
    <location>
        <position position="53"/>
    </location>
</feature>
<proteinExistence type="predicted"/>
<protein>
    <submittedName>
        <fullName evidence="1">Uncharacterized protein</fullName>
    </submittedName>
</protein>
<dbReference type="AlphaFoldDB" id="A0A0F8Z853"/>
<gene>
    <name evidence="1" type="ORF">LCGC14_3066020</name>
</gene>
<accession>A0A0F8Z853</accession>
<evidence type="ECO:0000313" key="1">
    <source>
        <dbReference type="EMBL" id="KKK56291.1"/>
    </source>
</evidence>